<dbReference type="CDD" id="cd05233">
    <property type="entry name" value="SDR_c"/>
    <property type="match status" value="1"/>
</dbReference>
<comment type="similarity">
    <text evidence="1">Belongs to the short-chain dehydrogenases/reductases (SDR) family.</text>
</comment>
<dbReference type="PANTHER" id="PTHR24321:SF15">
    <property type="entry name" value="OXIDOREDUCTASE UCPA"/>
    <property type="match status" value="1"/>
</dbReference>
<dbReference type="SUPFAM" id="SSF51735">
    <property type="entry name" value="NAD(P)-binding Rossmann-fold domains"/>
    <property type="match status" value="1"/>
</dbReference>
<organism evidence="3 4">
    <name type="scientific">Geodia barretti</name>
    <name type="common">Barrett's horny sponge</name>
    <dbReference type="NCBI Taxonomy" id="519541"/>
    <lineage>
        <taxon>Eukaryota</taxon>
        <taxon>Metazoa</taxon>
        <taxon>Porifera</taxon>
        <taxon>Demospongiae</taxon>
        <taxon>Heteroscleromorpha</taxon>
        <taxon>Tetractinellida</taxon>
        <taxon>Astrophorina</taxon>
        <taxon>Geodiidae</taxon>
        <taxon>Geodia</taxon>
    </lineage>
</organism>
<evidence type="ECO:0000256" key="1">
    <source>
        <dbReference type="ARBA" id="ARBA00006484"/>
    </source>
</evidence>
<protein>
    <submittedName>
        <fullName evidence="3">Glucose 1-dehydrogenase 2</fullName>
    </submittedName>
</protein>
<dbReference type="PRINTS" id="PR00081">
    <property type="entry name" value="GDHRDH"/>
</dbReference>
<evidence type="ECO:0000313" key="4">
    <source>
        <dbReference type="Proteomes" id="UP001174909"/>
    </source>
</evidence>
<dbReference type="PRINTS" id="PR00080">
    <property type="entry name" value="SDRFAMILY"/>
</dbReference>
<dbReference type="Proteomes" id="UP001174909">
    <property type="component" value="Unassembled WGS sequence"/>
</dbReference>
<dbReference type="Gene3D" id="3.40.50.720">
    <property type="entry name" value="NAD(P)-binding Rossmann-like Domain"/>
    <property type="match status" value="1"/>
</dbReference>
<dbReference type="AlphaFoldDB" id="A0AA35TGQ9"/>
<gene>
    <name evidence="3" type="ORF">GBAR_LOCUS26387</name>
</gene>
<dbReference type="GO" id="GO:0016491">
    <property type="term" value="F:oxidoreductase activity"/>
    <property type="evidence" value="ECO:0007669"/>
    <property type="project" value="UniProtKB-KW"/>
</dbReference>
<dbReference type="Pfam" id="PF13561">
    <property type="entry name" value="adh_short_C2"/>
    <property type="match status" value="1"/>
</dbReference>
<name>A0AA35TGQ9_GEOBA</name>
<reference evidence="3" key="1">
    <citation type="submission" date="2023-03" db="EMBL/GenBank/DDBJ databases">
        <authorList>
            <person name="Steffen K."/>
            <person name="Cardenas P."/>
        </authorList>
    </citation>
    <scope>NUCLEOTIDE SEQUENCE</scope>
</reference>
<keyword evidence="4" id="KW-1185">Reference proteome</keyword>
<dbReference type="InterPro" id="IPR036291">
    <property type="entry name" value="NAD(P)-bd_dom_sf"/>
</dbReference>
<dbReference type="EMBL" id="CASHTH010003672">
    <property type="protein sequence ID" value="CAI8047684.1"/>
    <property type="molecule type" value="Genomic_DNA"/>
</dbReference>
<dbReference type="FunFam" id="3.40.50.720:FF:000084">
    <property type="entry name" value="Short-chain dehydrogenase reductase"/>
    <property type="match status" value="1"/>
</dbReference>
<dbReference type="PANTHER" id="PTHR24321">
    <property type="entry name" value="DEHYDROGENASES, SHORT CHAIN"/>
    <property type="match status" value="1"/>
</dbReference>
<dbReference type="InterPro" id="IPR002347">
    <property type="entry name" value="SDR_fam"/>
</dbReference>
<keyword evidence="2" id="KW-0560">Oxidoreductase</keyword>
<sequence>MIKEVDGEASVFGADITVEADCQAIVETCVARYGRVDILHNNVGIAAGDADTVDVTEANWELLMDINLKGMFLTIKHVLPVMRAQGAGVIINISSTASLCTRPTMLAYKTSKAAINAMTQNLAIENAEYGVRVNAILPGLMDTPMAIGVSREVIRQERDEDVPLCQKMGTGWDVAAAAAFLASDDARYITGVLLPVDGGLSARVG</sequence>
<evidence type="ECO:0000256" key="2">
    <source>
        <dbReference type="ARBA" id="ARBA00023002"/>
    </source>
</evidence>
<comment type="caution">
    <text evidence="3">The sequence shown here is derived from an EMBL/GenBank/DDBJ whole genome shotgun (WGS) entry which is preliminary data.</text>
</comment>
<evidence type="ECO:0000313" key="3">
    <source>
        <dbReference type="EMBL" id="CAI8047684.1"/>
    </source>
</evidence>
<proteinExistence type="inferred from homology"/>
<accession>A0AA35TGQ9</accession>